<gene>
    <name evidence="2" type="ORF">PIIN_03327</name>
</gene>
<feature type="region of interest" description="Disordered" evidence="1">
    <location>
        <begin position="36"/>
        <end position="68"/>
    </location>
</feature>
<dbReference type="AlphaFoldDB" id="G4TDN4"/>
<protein>
    <submittedName>
        <fullName evidence="2">Uncharacterized protein</fullName>
    </submittedName>
</protein>
<organism evidence="2 3">
    <name type="scientific">Serendipita indica (strain DSM 11827)</name>
    <name type="common">Root endophyte fungus</name>
    <name type="synonym">Piriformospora indica</name>
    <dbReference type="NCBI Taxonomy" id="1109443"/>
    <lineage>
        <taxon>Eukaryota</taxon>
        <taxon>Fungi</taxon>
        <taxon>Dikarya</taxon>
        <taxon>Basidiomycota</taxon>
        <taxon>Agaricomycotina</taxon>
        <taxon>Agaricomycetes</taxon>
        <taxon>Sebacinales</taxon>
        <taxon>Serendipitaceae</taxon>
        <taxon>Serendipita</taxon>
    </lineage>
</organism>
<dbReference type="Proteomes" id="UP000007148">
    <property type="component" value="Unassembled WGS sequence"/>
</dbReference>
<dbReference type="InParanoid" id="G4TDN4"/>
<dbReference type="HOGENOM" id="CLU_2184981_0_0_1"/>
<evidence type="ECO:0000313" key="3">
    <source>
        <dbReference type="Proteomes" id="UP000007148"/>
    </source>
</evidence>
<comment type="caution">
    <text evidence="2">The sequence shown here is derived from an EMBL/GenBank/DDBJ whole genome shotgun (WGS) entry which is preliminary data.</text>
</comment>
<evidence type="ECO:0000256" key="1">
    <source>
        <dbReference type="SAM" id="MobiDB-lite"/>
    </source>
</evidence>
<name>G4TDN4_SERID</name>
<accession>G4TDN4</accession>
<dbReference type="EMBL" id="CAFZ01000055">
    <property type="protein sequence ID" value="CCA69427.1"/>
    <property type="molecule type" value="Genomic_DNA"/>
</dbReference>
<sequence>MPQFPIHGKSGEMSVPLAATIGVPYGRLQYVQTRTKAKKVEDKGPKRGATSLDTDAEQEFFSRPNKKREVQAGLEPTCKLIFSNKCFTAKATGPKNKCAHEVYERQSTA</sequence>
<proteinExistence type="predicted"/>
<keyword evidence="3" id="KW-1185">Reference proteome</keyword>
<evidence type="ECO:0000313" key="2">
    <source>
        <dbReference type="EMBL" id="CCA69427.1"/>
    </source>
</evidence>
<reference evidence="2 3" key="1">
    <citation type="journal article" date="2011" name="PLoS Pathog.">
        <title>Endophytic Life Strategies Decoded by Genome and Transcriptome Analyses of the Mutualistic Root Symbiont Piriformospora indica.</title>
        <authorList>
            <person name="Zuccaro A."/>
            <person name="Lahrmann U."/>
            <person name="Guldener U."/>
            <person name="Langen G."/>
            <person name="Pfiffi S."/>
            <person name="Biedenkopf D."/>
            <person name="Wong P."/>
            <person name="Samans B."/>
            <person name="Grimm C."/>
            <person name="Basiewicz M."/>
            <person name="Murat C."/>
            <person name="Martin F."/>
            <person name="Kogel K.H."/>
        </authorList>
    </citation>
    <scope>NUCLEOTIDE SEQUENCE [LARGE SCALE GENOMIC DNA]</scope>
    <source>
        <strain evidence="2 3">DSM 11827</strain>
    </source>
</reference>